<accession>A0ABQ9CZG8</accession>
<gene>
    <name evidence="2" type="ORF">WISP_117657</name>
</gene>
<proteinExistence type="predicted"/>
<evidence type="ECO:0000313" key="3">
    <source>
        <dbReference type="Proteomes" id="UP001145742"/>
    </source>
</evidence>
<evidence type="ECO:0000313" key="2">
    <source>
        <dbReference type="EMBL" id="KAJ7408952.1"/>
    </source>
</evidence>
<protein>
    <recommendedName>
        <fullName evidence="1">Reverse transcriptase domain-containing protein</fullName>
    </recommendedName>
</protein>
<dbReference type="EMBL" id="WHWB01034508">
    <property type="protein sequence ID" value="KAJ7408952.1"/>
    <property type="molecule type" value="Genomic_DNA"/>
</dbReference>
<dbReference type="InterPro" id="IPR000477">
    <property type="entry name" value="RT_dom"/>
</dbReference>
<dbReference type="PANTHER" id="PTHR33332">
    <property type="entry name" value="REVERSE TRANSCRIPTASE DOMAIN-CONTAINING PROTEIN"/>
    <property type="match status" value="1"/>
</dbReference>
<sequence length="475" mass="54509">MGPDKILPWVLKELAKEVAKPLSIIFEKSRNSDEVPTDWKRGNIPIFKKGNKEEPGNYRSVSLTSVSGKITEQLLLETMLRHLENSEVIGNSQHVSTKVKSSLTNLLVYNRVTAVVEEERAIGIIYPDLCKVTVPHDIFVSKLERHGFDRWVTGWIRNWLDDHTQRVAVSGPVSKWKAVTSGVSQGSVLELAQCTIFFGDRDSRFEYTFSKFTDNTKLWGGVNMLEGRNDIQRDLGRLEGWAQVILMKFDKAKCKVLHLGWGNHKNKYRLGREWTKTSPGEKALELQMGKNLNVTWQCVLAAQKDICIVGCIKSSITSRSREVILPFYSALVRPQLEYCIQVWGPQHKKDIDMLEQVQRAASKPTRGLEFISYEDRMRDMGLFSLEKRRLRRDIITVFQYLNGACHRAKEGLFTSDRTTGNGFKLKEVMFSLDVRKKFFTVRIVRLWNRLPREVVDSPSLEVFKNRLDGALSNLV</sequence>
<organism evidence="2 3">
    <name type="scientific">Willisornis vidua</name>
    <name type="common">Xingu scale-backed antbird</name>
    <dbReference type="NCBI Taxonomy" id="1566151"/>
    <lineage>
        <taxon>Eukaryota</taxon>
        <taxon>Metazoa</taxon>
        <taxon>Chordata</taxon>
        <taxon>Craniata</taxon>
        <taxon>Vertebrata</taxon>
        <taxon>Euteleostomi</taxon>
        <taxon>Archelosauria</taxon>
        <taxon>Archosauria</taxon>
        <taxon>Dinosauria</taxon>
        <taxon>Saurischia</taxon>
        <taxon>Theropoda</taxon>
        <taxon>Coelurosauria</taxon>
        <taxon>Aves</taxon>
        <taxon>Neognathae</taxon>
        <taxon>Neoaves</taxon>
        <taxon>Telluraves</taxon>
        <taxon>Australaves</taxon>
        <taxon>Passeriformes</taxon>
        <taxon>Thamnophilidae</taxon>
        <taxon>Willisornis</taxon>
    </lineage>
</organism>
<dbReference type="Proteomes" id="UP001145742">
    <property type="component" value="Unassembled WGS sequence"/>
</dbReference>
<evidence type="ECO:0000259" key="1">
    <source>
        <dbReference type="Pfam" id="PF00078"/>
    </source>
</evidence>
<name>A0ABQ9CZG8_9PASS</name>
<keyword evidence="3" id="KW-1185">Reference proteome</keyword>
<comment type="caution">
    <text evidence="2">The sequence shown here is derived from an EMBL/GenBank/DDBJ whole genome shotgun (WGS) entry which is preliminary data.</text>
</comment>
<feature type="domain" description="Reverse transcriptase" evidence="1">
    <location>
        <begin position="50"/>
        <end position="262"/>
    </location>
</feature>
<reference evidence="2" key="1">
    <citation type="submission" date="2019-10" db="EMBL/GenBank/DDBJ databases">
        <authorList>
            <person name="Soares A.E.R."/>
            <person name="Aleixo A."/>
            <person name="Schneider P."/>
            <person name="Miyaki C.Y."/>
            <person name="Schneider M.P."/>
            <person name="Mello C."/>
            <person name="Vasconcelos A.T.R."/>
        </authorList>
    </citation>
    <scope>NUCLEOTIDE SEQUENCE</scope>
    <source>
        <tissue evidence="2">Muscle</tissue>
    </source>
</reference>
<dbReference type="Pfam" id="PF00078">
    <property type="entry name" value="RVT_1"/>
    <property type="match status" value="1"/>
</dbReference>